<dbReference type="InterPro" id="IPR024181">
    <property type="entry name" value="Chemotax_regulator_CheV"/>
</dbReference>
<dbReference type="RefSeq" id="WP_087506555.1">
    <property type="nucleotide sequence ID" value="NZ_BMDX01000003.1"/>
</dbReference>
<dbReference type="Proteomes" id="UP000619743">
    <property type="component" value="Unassembled WGS sequence"/>
</dbReference>
<evidence type="ECO:0000313" key="5">
    <source>
        <dbReference type="Proteomes" id="UP000619743"/>
    </source>
</evidence>
<dbReference type="PROSITE" id="PS50851">
    <property type="entry name" value="CHEW"/>
    <property type="match status" value="1"/>
</dbReference>
<dbReference type="GO" id="GO:0000160">
    <property type="term" value="P:phosphorelay signal transduction system"/>
    <property type="evidence" value="ECO:0007669"/>
    <property type="project" value="InterPro"/>
</dbReference>
<reference evidence="5" key="1">
    <citation type="journal article" date="2019" name="Int. J. Syst. Evol. Microbiol.">
        <title>The Global Catalogue of Microorganisms (GCM) 10K type strain sequencing project: providing services to taxonomists for standard genome sequencing and annotation.</title>
        <authorList>
            <consortium name="The Broad Institute Genomics Platform"/>
            <consortium name="The Broad Institute Genome Sequencing Center for Infectious Disease"/>
            <person name="Wu L."/>
            <person name="Ma J."/>
        </authorList>
    </citation>
    <scope>NUCLEOTIDE SEQUENCE [LARGE SCALE GENOMIC DNA]</scope>
    <source>
        <strain evidence="5">CGMCC 1.10130</strain>
    </source>
</reference>
<keyword evidence="5" id="KW-1185">Reference proteome</keyword>
<dbReference type="PIRSF" id="PIRSF002867">
    <property type="entry name" value="CheV"/>
    <property type="match status" value="1"/>
</dbReference>
<gene>
    <name evidence="4" type="ORF">GCM10011369_07460</name>
</gene>
<dbReference type="PROSITE" id="PS50110">
    <property type="entry name" value="RESPONSE_REGULATORY"/>
    <property type="match status" value="1"/>
</dbReference>
<dbReference type="SMART" id="SM00260">
    <property type="entry name" value="CheW"/>
    <property type="match status" value="1"/>
</dbReference>
<feature type="domain" description="CheW-like" evidence="3">
    <location>
        <begin position="8"/>
        <end position="149"/>
    </location>
</feature>
<feature type="domain" description="Response regulatory" evidence="2">
    <location>
        <begin position="171"/>
        <end position="292"/>
    </location>
</feature>
<dbReference type="PANTHER" id="PTHR47233">
    <property type="entry name" value="CHEMOTAXIS PROTEIN CHEV"/>
    <property type="match status" value="1"/>
</dbReference>
<dbReference type="SMART" id="SM00448">
    <property type="entry name" value="REC"/>
    <property type="match status" value="1"/>
</dbReference>
<evidence type="ECO:0000259" key="2">
    <source>
        <dbReference type="PROSITE" id="PS50110"/>
    </source>
</evidence>
<dbReference type="Gene3D" id="3.40.50.2300">
    <property type="match status" value="1"/>
</dbReference>
<feature type="modified residue" description="4-aspartylphosphate" evidence="1">
    <location>
        <position position="225"/>
    </location>
</feature>
<dbReference type="SUPFAM" id="SSF50341">
    <property type="entry name" value="CheW-like"/>
    <property type="match status" value="1"/>
</dbReference>
<dbReference type="Gene3D" id="2.30.30.40">
    <property type="entry name" value="SH3 Domains"/>
    <property type="match status" value="1"/>
</dbReference>
<proteinExistence type="predicted"/>
<dbReference type="GO" id="GO:0006935">
    <property type="term" value="P:chemotaxis"/>
    <property type="evidence" value="ECO:0007669"/>
    <property type="project" value="InterPro"/>
</dbReference>
<keyword evidence="1" id="KW-0597">Phosphoprotein</keyword>
<dbReference type="EMBL" id="BMDX01000003">
    <property type="protein sequence ID" value="GGA68330.1"/>
    <property type="molecule type" value="Genomic_DNA"/>
</dbReference>
<comment type="caution">
    <text evidence="4">The sequence shown here is derived from an EMBL/GenBank/DDBJ whole genome shotgun (WGS) entry which is preliminary data.</text>
</comment>
<dbReference type="InterPro" id="IPR011006">
    <property type="entry name" value="CheY-like_superfamily"/>
</dbReference>
<dbReference type="AlphaFoldDB" id="A0A8J2U2T9"/>
<evidence type="ECO:0000259" key="3">
    <source>
        <dbReference type="PROSITE" id="PS50851"/>
    </source>
</evidence>
<protein>
    <submittedName>
        <fullName evidence="4">Chemotaxis protein CheW</fullName>
    </submittedName>
</protein>
<dbReference type="InterPro" id="IPR036061">
    <property type="entry name" value="CheW-like_dom_sf"/>
</dbReference>
<dbReference type="InterPro" id="IPR002545">
    <property type="entry name" value="CheW-lke_dom"/>
</dbReference>
<dbReference type="Pfam" id="PF00072">
    <property type="entry name" value="Response_reg"/>
    <property type="match status" value="1"/>
</dbReference>
<dbReference type="OrthoDB" id="9806105at2"/>
<dbReference type="Pfam" id="PF01584">
    <property type="entry name" value="CheW"/>
    <property type="match status" value="1"/>
</dbReference>
<evidence type="ECO:0000313" key="4">
    <source>
        <dbReference type="EMBL" id="GGA68330.1"/>
    </source>
</evidence>
<name>A0A8J2U2T9_9GAMM</name>
<dbReference type="SUPFAM" id="SSF52172">
    <property type="entry name" value="CheY-like"/>
    <property type="match status" value="1"/>
</dbReference>
<dbReference type="PANTHER" id="PTHR47233:SF2">
    <property type="entry name" value="CHEMOTAXIS SIGNAL TRANSDUCTION SYSTEM RESPONSE REGULATOR CHEV"/>
    <property type="match status" value="1"/>
</dbReference>
<evidence type="ECO:0000256" key="1">
    <source>
        <dbReference type="PROSITE-ProRule" id="PRU00169"/>
    </source>
</evidence>
<accession>A0A8J2U2T9</accession>
<dbReference type="Gene3D" id="2.40.50.180">
    <property type="entry name" value="CheA-289, Domain 4"/>
    <property type="match status" value="1"/>
</dbReference>
<sequence>MTKATSQTQGLLHFYLTSTQLFAIGTLKVKEIVPYMQLTALPKSHHHVLGSVSMRGTTLSVIDLAAAVGFPPVAPEDRQSCSIIVVDICRQTVGFLVRQVDKISECRWDDIQPAPASVGKHAYISGVTRNDEKLIQLLDIEMLLEAIYPEQFNQTNVELSLPDQALLSRMNILLVDDSATARKQLSGALDSIEVDYQVTDNGKTALHMLEQAAAQDNPFQIVVSDIEMPRLDGYELTFEIRSNKALSNAFIILHTSLSSEISVDRARQVGANEALTKFDANELTQAMLKGARTFENDNANAAMTEQDTDIDSLI</sequence>
<organism evidence="4 5">
    <name type="scientific">Neiella marina</name>
    <dbReference type="NCBI Taxonomy" id="508461"/>
    <lineage>
        <taxon>Bacteria</taxon>
        <taxon>Pseudomonadati</taxon>
        <taxon>Pseudomonadota</taxon>
        <taxon>Gammaproteobacteria</taxon>
        <taxon>Alteromonadales</taxon>
        <taxon>Echinimonadaceae</taxon>
        <taxon>Neiella</taxon>
    </lineage>
</organism>
<dbReference type="InterPro" id="IPR001789">
    <property type="entry name" value="Sig_transdc_resp-reg_receiver"/>
</dbReference>